<dbReference type="SUPFAM" id="SSF56219">
    <property type="entry name" value="DNase I-like"/>
    <property type="match status" value="1"/>
</dbReference>
<dbReference type="PRINTS" id="PR00024">
    <property type="entry name" value="HOMEOBOX"/>
</dbReference>
<feature type="region of interest" description="Disordered" evidence="7">
    <location>
        <begin position="248"/>
        <end position="274"/>
    </location>
</feature>
<dbReference type="CDD" id="cd00086">
    <property type="entry name" value="homeodomain"/>
    <property type="match status" value="1"/>
</dbReference>
<dbReference type="InterPro" id="IPR050394">
    <property type="entry name" value="Homeobox_NK-like"/>
</dbReference>
<evidence type="ECO:0000256" key="1">
    <source>
        <dbReference type="ARBA" id="ARBA00004123"/>
    </source>
</evidence>
<dbReference type="InterPro" id="IPR020479">
    <property type="entry name" value="HD_metazoa"/>
</dbReference>
<evidence type="ECO:0000313" key="9">
    <source>
        <dbReference type="EMBL" id="KAK6734543.1"/>
    </source>
</evidence>
<evidence type="ECO:0000313" key="10">
    <source>
        <dbReference type="Proteomes" id="UP001303046"/>
    </source>
</evidence>
<dbReference type="PANTHER" id="PTHR24340">
    <property type="entry name" value="HOMEOBOX PROTEIN NKX"/>
    <property type="match status" value="1"/>
</dbReference>
<evidence type="ECO:0000256" key="4">
    <source>
        <dbReference type="ARBA" id="ARBA00023242"/>
    </source>
</evidence>
<feature type="compositionally biased region" description="Basic and acidic residues" evidence="7">
    <location>
        <begin position="44"/>
        <end position="54"/>
    </location>
</feature>
<proteinExistence type="predicted"/>
<feature type="DNA-binding region" description="Homeobox" evidence="5">
    <location>
        <begin position="190"/>
        <end position="249"/>
    </location>
</feature>
<dbReference type="SUPFAM" id="SSF46689">
    <property type="entry name" value="Homeodomain-like"/>
    <property type="match status" value="1"/>
</dbReference>
<dbReference type="EMBL" id="JAVFWL010000002">
    <property type="protein sequence ID" value="KAK6734543.1"/>
    <property type="molecule type" value="Genomic_DNA"/>
</dbReference>
<dbReference type="InterPro" id="IPR036691">
    <property type="entry name" value="Endo/exonu/phosph_ase_sf"/>
</dbReference>
<dbReference type="Gene3D" id="1.10.10.60">
    <property type="entry name" value="Homeodomain-like"/>
    <property type="match status" value="1"/>
</dbReference>
<feature type="compositionally biased region" description="Polar residues" evidence="7">
    <location>
        <begin position="17"/>
        <end position="43"/>
    </location>
</feature>
<evidence type="ECO:0000256" key="2">
    <source>
        <dbReference type="ARBA" id="ARBA00023125"/>
    </source>
</evidence>
<feature type="compositionally biased region" description="Low complexity" evidence="7">
    <location>
        <begin position="68"/>
        <end position="79"/>
    </location>
</feature>
<comment type="caution">
    <text evidence="9">The sequence shown here is derived from an EMBL/GenBank/DDBJ whole genome shotgun (WGS) entry which is preliminary data.</text>
</comment>
<dbReference type="InterPro" id="IPR009057">
    <property type="entry name" value="Homeodomain-like_sf"/>
</dbReference>
<keyword evidence="3 5" id="KW-0371">Homeobox</keyword>
<dbReference type="PROSITE" id="PS50071">
    <property type="entry name" value="HOMEOBOX_2"/>
    <property type="match status" value="1"/>
</dbReference>
<keyword evidence="4 5" id="KW-0539">Nucleus</keyword>
<gene>
    <name evidence="9" type="primary">Necator_chrII.g5791</name>
    <name evidence="9" type="ORF">RB195_017998</name>
</gene>
<organism evidence="9 10">
    <name type="scientific">Necator americanus</name>
    <name type="common">Human hookworm</name>
    <dbReference type="NCBI Taxonomy" id="51031"/>
    <lineage>
        <taxon>Eukaryota</taxon>
        <taxon>Metazoa</taxon>
        <taxon>Ecdysozoa</taxon>
        <taxon>Nematoda</taxon>
        <taxon>Chromadorea</taxon>
        <taxon>Rhabditida</taxon>
        <taxon>Rhabditina</taxon>
        <taxon>Rhabditomorpha</taxon>
        <taxon>Strongyloidea</taxon>
        <taxon>Ancylostomatidae</taxon>
        <taxon>Bunostominae</taxon>
        <taxon>Necator</taxon>
    </lineage>
</organism>
<feature type="region of interest" description="Disordered" evidence="7">
    <location>
        <begin position="1"/>
        <end position="79"/>
    </location>
</feature>
<dbReference type="Gene3D" id="3.60.10.10">
    <property type="entry name" value="Endonuclease/exonuclease/phosphatase"/>
    <property type="match status" value="1"/>
</dbReference>
<accession>A0ABR1CA41</accession>
<sequence length="488" mass="53778">MSIFLNGSHLSSPEKPQFSSAATLTSSPGPVTNFSTPSAFKTRQASEDQSEKKSAYSISNILDKKENSPTASSTSASEAPPASVFPHFLFPGSAFPSPSTVSEISSPLVMHNSIDISPAQIQQAYLSFLVGQQLNSAAAAAAVTNPLRILAQDQARAAAALNPFGMLPLPSQTPLRMPVELSSNPLALHKKQSRPTFTGHQIFMLEKKFEQTKYLAGSDRAQLAQELSMSESQVKVWFQNRRTKWRKKEAADNALGKRQEDLKSPDPVTQRSSKTYTAPLRSHVSFEETRWKGSKARELGDGYKLIYHGTSNRNGVGIILNESFRNSVTAVDRLSDRLMAVKVDIEKVELRVVSAYAPQAGCSEEEKASFWEDLEQYVQSLESEEILLIGGDFNGHVGSRKDGFESCHGGYGYGARNNDGLRILEYAVASDLIIANTQYRKRKSHLITYTSGGRETQIDFWMLPCRCPTPSARYGLENLPPREETSKD</sequence>
<keyword evidence="2 5" id="KW-0238">DNA-binding</keyword>
<dbReference type="SMART" id="SM00389">
    <property type="entry name" value="HOX"/>
    <property type="match status" value="1"/>
</dbReference>
<feature type="compositionally biased region" description="Basic and acidic residues" evidence="7">
    <location>
        <begin position="248"/>
        <end position="264"/>
    </location>
</feature>
<evidence type="ECO:0000256" key="5">
    <source>
        <dbReference type="PROSITE-ProRule" id="PRU00108"/>
    </source>
</evidence>
<reference evidence="9 10" key="1">
    <citation type="submission" date="2023-08" db="EMBL/GenBank/DDBJ databases">
        <title>A Necator americanus chromosomal reference genome.</title>
        <authorList>
            <person name="Ilik V."/>
            <person name="Petrzelkova K.J."/>
            <person name="Pardy F."/>
            <person name="Fuh T."/>
            <person name="Niatou-Singa F.S."/>
            <person name="Gouil Q."/>
            <person name="Baker L."/>
            <person name="Ritchie M.E."/>
            <person name="Jex A.R."/>
            <person name="Gazzola D."/>
            <person name="Li H."/>
            <person name="Toshio Fujiwara R."/>
            <person name="Zhan B."/>
            <person name="Aroian R.V."/>
            <person name="Pafco B."/>
            <person name="Schwarz E.M."/>
        </authorList>
    </citation>
    <scope>NUCLEOTIDE SEQUENCE [LARGE SCALE GENOMIC DNA]</scope>
    <source>
        <strain evidence="9 10">Aroian</strain>
        <tissue evidence="9">Whole animal</tissue>
    </source>
</reference>
<comment type="subcellular location">
    <subcellularLocation>
        <location evidence="1 5 6">Nucleus</location>
    </subcellularLocation>
</comment>
<dbReference type="InterPro" id="IPR001356">
    <property type="entry name" value="HD"/>
</dbReference>
<dbReference type="Proteomes" id="UP001303046">
    <property type="component" value="Unassembled WGS sequence"/>
</dbReference>
<evidence type="ECO:0000256" key="3">
    <source>
        <dbReference type="ARBA" id="ARBA00023155"/>
    </source>
</evidence>
<protein>
    <recommendedName>
        <fullName evidence="8">Homeobox domain-containing protein</fullName>
    </recommendedName>
</protein>
<dbReference type="Pfam" id="PF00046">
    <property type="entry name" value="Homeodomain"/>
    <property type="match status" value="1"/>
</dbReference>
<dbReference type="InterPro" id="IPR017970">
    <property type="entry name" value="Homeobox_CS"/>
</dbReference>
<dbReference type="CDD" id="cd09076">
    <property type="entry name" value="L1-EN"/>
    <property type="match status" value="1"/>
</dbReference>
<evidence type="ECO:0000259" key="8">
    <source>
        <dbReference type="PROSITE" id="PS50071"/>
    </source>
</evidence>
<keyword evidence="10" id="KW-1185">Reference proteome</keyword>
<name>A0ABR1CA41_NECAM</name>
<feature type="domain" description="Homeobox" evidence="8">
    <location>
        <begin position="188"/>
        <end position="248"/>
    </location>
</feature>
<dbReference type="PANTHER" id="PTHR24340:SF35">
    <property type="entry name" value="HGTX, ISOFORM C"/>
    <property type="match status" value="1"/>
</dbReference>
<dbReference type="PROSITE" id="PS00027">
    <property type="entry name" value="HOMEOBOX_1"/>
    <property type="match status" value="1"/>
</dbReference>
<evidence type="ECO:0000256" key="6">
    <source>
        <dbReference type="RuleBase" id="RU000682"/>
    </source>
</evidence>
<evidence type="ECO:0000256" key="7">
    <source>
        <dbReference type="SAM" id="MobiDB-lite"/>
    </source>
</evidence>